<dbReference type="PANTHER" id="PTHR31385:SF15">
    <property type="entry name" value="COENZYME Q-BINDING PROTEIN COQ10 START DOMAIN-CONTAINING PROTEIN"/>
    <property type="match status" value="1"/>
</dbReference>
<evidence type="ECO:0008006" key="4">
    <source>
        <dbReference type="Google" id="ProtNLM"/>
    </source>
</evidence>
<dbReference type="EMBL" id="CM026427">
    <property type="protein sequence ID" value="KAG0570303.1"/>
    <property type="molecule type" value="Genomic_DNA"/>
</dbReference>
<dbReference type="SUPFAM" id="SSF55961">
    <property type="entry name" value="Bet v1-like"/>
    <property type="match status" value="1"/>
</dbReference>
<proteinExistence type="predicted"/>
<evidence type="ECO:0000313" key="2">
    <source>
        <dbReference type="EMBL" id="KAG0570303.1"/>
    </source>
</evidence>
<dbReference type="AlphaFoldDB" id="A0A8T0HF97"/>
<sequence>MFKSKSKEEKVLEGVDNAKSAFSDEAWTPSELLHEPPLLLVTQPKGSFCTIDTRFPASLDPDGVFDILTDPNNHRVFKNIKEVTYRKVLEDDGNRQYVEIEQLGRWKFLILSGSFATRVFVEQKRREKTLKLDLAKQGGMMRKFSGSWKIEPMKASEAASQNLPTSAPEATEPGSDPIVGSWVTFQQVVEPSIKPPWPLSNYIRGITEKIVREMLADLQLECQRLSELRKTSTSTSKEPVAPTEVATAKPETS</sequence>
<accession>A0A8T0HF97</accession>
<keyword evidence="3" id="KW-1185">Reference proteome</keyword>
<dbReference type="Proteomes" id="UP000822688">
    <property type="component" value="Chromosome 6"/>
</dbReference>
<reference evidence="2 3" key="1">
    <citation type="submission" date="2020-06" db="EMBL/GenBank/DDBJ databases">
        <title>WGS assembly of Ceratodon purpureus strain R40.</title>
        <authorList>
            <person name="Carey S.B."/>
            <person name="Jenkins J."/>
            <person name="Shu S."/>
            <person name="Lovell J.T."/>
            <person name="Sreedasyam A."/>
            <person name="Maumus F."/>
            <person name="Tiley G.P."/>
            <person name="Fernandez-Pozo N."/>
            <person name="Barry K."/>
            <person name="Chen C."/>
            <person name="Wang M."/>
            <person name="Lipzen A."/>
            <person name="Daum C."/>
            <person name="Saski C.A."/>
            <person name="Payton A.C."/>
            <person name="Mcbreen J.C."/>
            <person name="Conrad R.E."/>
            <person name="Kollar L.M."/>
            <person name="Olsson S."/>
            <person name="Huttunen S."/>
            <person name="Landis J.B."/>
            <person name="Wickett N.J."/>
            <person name="Johnson M.G."/>
            <person name="Rensing S.A."/>
            <person name="Grimwood J."/>
            <person name="Schmutz J."/>
            <person name="Mcdaniel S.F."/>
        </authorList>
    </citation>
    <scope>NUCLEOTIDE SEQUENCE [LARGE SCALE GENOMIC DNA]</scope>
    <source>
        <strain evidence="2 3">R40</strain>
    </source>
</reference>
<evidence type="ECO:0000313" key="3">
    <source>
        <dbReference type="Proteomes" id="UP000822688"/>
    </source>
</evidence>
<name>A0A8T0HF97_CERPU</name>
<feature type="region of interest" description="Disordered" evidence="1">
    <location>
        <begin position="227"/>
        <end position="253"/>
    </location>
</feature>
<gene>
    <name evidence="2" type="ORF">KC19_6G152700</name>
</gene>
<organism evidence="2 3">
    <name type="scientific">Ceratodon purpureus</name>
    <name type="common">Fire moss</name>
    <name type="synonym">Dicranum purpureum</name>
    <dbReference type="NCBI Taxonomy" id="3225"/>
    <lineage>
        <taxon>Eukaryota</taxon>
        <taxon>Viridiplantae</taxon>
        <taxon>Streptophyta</taxon>
        <taxon>Embryophyta</taxon>
        <taxon>Bryophyta</taxon>
        <taxon>Bryophytina</taxon>
        <taxon>Bryopsida</taxon>
        <taxon>Dicranidae</taxon>
        <taxon>Pseudoditrichales</taxon>
        <taxon>Ditrichaceae</taxon>
        <taxon>Ceratodon</taxon>
    </lineage>
</organism>
<comment type="caution">
    <text evidence="2">The sequence shown here is derived from an EMBL/GenBank/DDBJ whole genome shotgun (WGS) entry which is preliminary data.</text>
</comment>
<evidence type="ECO:0000256" key="1">
    <source>
        <dbReference type="SAM" id="MobiDB-lite"/>
    </source>
</evidence>
<protein>
    <recommendedName>
        <fullName evidence="4">Coenzyme Q-binding protein COQ10 START domain-containing protein</fullName>
    </recommendedName>
</protein>
<dbReference type="InterPro" id="IPR023393">
    <property type="entry name" value="START-like_dom_sf"/>
</dbReference>
<dbReference type="PANTHER" id="PTHR31385">
    <property type="entry name" value="PUTATIVE (DUF220)-RELATED"/>
    <property type="match status" value="1"/>
</dbReference>
<feature type="region of interest" description="Disordered" evidence="1">
    <location>
        <begin position="155"/>
        <end position="176"/>
    </location>
</feature>
<dbReference type="Gene3D" id="3.30.530.20">
    <property type="match status" value="1"/>
</dbReference>